<dbReference type="PANTHER" id="PTHR11545:SF2">
    <property type="entry name" value="LARGE RIBOSOMAL SUBUNIT PROTEIN UL13M"/>
    <property type="match status" value="1"/>
</dbReference>
<dbReference type="InterPro" id="IPR023563">
    <property type="entry name" value="Ribosomal_uL13_CS"/>
</dbReference>
<dbReference type="CDD" id="cd00392">
    <property type="entry name" value="Ribosomal_L13"/>
    <property type="match status" value="1"/>
</dbReference>
<dbReference type="AlphaFoldDB" id="K8EF42"/>
<dbReference type="InterPro" id="IPR005823">
    <property type="entry name" value="Ribosomal_uL13_bac-type"/>
</dbReference>
<protein>
    <submittedName>
        <fullName evidence="5">50S ribosomal protein L13</fullName>
    </submittedName>
</protein>
<reference evidence="5 6" key="1">
    <citation type="submission" date="2011-10" db="EMBL/GenBank/DDBJ databases">
        <authorList>
            <person name="Genoscope - CEA"/>
        </authorList>
    </citation>
    <scope>NUCLEOTIDE SEQUENCE [LARGE SCALE GENOMIC DNA]</scope>
    <source>
        <strain evidence="5 6">RCC 1105</strain>
    </source>
</reference>
<dbReference type="GO" id="GO:0022625">
    <property type="term" value="C:cytosolic large ribosomal subunit"/>
    <property type="evidence" value="ECO:0007669"/>
    <property type="project" value="TreeGrafter"/>
</dbReference>
<evidence type="ECO:0000256" key="3">
    <source>
        <dbReference type="ARBA" id="ARBA00023274"/>
    </source>
</evidence>
<dbReference type="InterPro" id="IPR005822">
    <property type="entry name" value="Ribosomal_uL13"/>
</dbReference>
<evidence type="ECO:0000256" key="1">
    <source>
        <dbReference type="ARBA" id="ARBA00006227"/>
    </source>
</evidence>
<dbReference type="GO" id="GO:0003729">
    <property type="term" value="F:mRNA binding"/>
    <property type="evidence" value="ECO:0007669"/>
    <property type="project" value="TreeGrafter"/>
</dbReference>
<dbReference type="PROSITE" id="PS00783">
    <property type="entry name" value="RIBOSOMAL_L13"/>
    <property type="match status" value="1"/>
</dbReference>
<dbReference type="GO" id="GO:0017148">
    <property type="term" value="P:negative regulation of translation"/>
    <property type="evidence" value="ECO:0007669"/>
    <property type="project" value="TreeGrafter"/>
</dbReference>
<dbReference type="NCBIfam" id="TIGR01066">
    <property type="entry name" value="rplM_bact"/>
    <property type="match status" value="1"/>
</dbReference>
<accession>K8EF42</accession>
<dbReference type="Proteomes" id="UP000198341">
    <property type="component" value="Chromosome 5"/>
</dbReference>
<dbReference type="Pfam" id="PF00572">
    <property type="entry name" value="Ribosomal_L13"/>
    <property type="match status" value="1"/>
</dbReference>
<proteinExistence type="inferred from homology"/>
<dbReference type="GO" id="GO:0006412">
    <property type="term" value="P:translation"/>
    <property type="evidence" value="ECO:0007669"/>
    <property type="project" value="InterPro"/>
</dbReference>
<dbReference type="PANTHER" id="PTHR11545">
    <property type="entry name" value="RIBOSOMAL PROTEIN L13"/>
    <property type="match status" value="1"/>
</dbReference>
<evidence type="ECO:0000313" key="5">
    <source>
        <dbReference type="EMBL" id="CCO16752.1"/>
    </source>
</evidence>
<dbReference type="STRING" id="41875.K8EF42"/>
<organism evidence="5 6">
    <name type="scientific">Bathycoccus prasinos</name>
    <dbReference type="NCBI Taxonomy" id="41875"/>
    <lineage>
        <taxon>Eukaryota</taxon>
        <taxon>Viridiplantae</taxon>
        <taxon>Chlorophyta</taxon>
        <taxon>Mamiellophyceae</taxon>
        <taxon>Mamiellales</taxon>
        <taxon>Bathycoccaceae</taxon>
        <taxon>Bathycoccus</taxon>
    </lineage>
</organism>
<dbReference type="SUPFAM" id="SSF52161">
    <property type="entry name" value="Ribosomal protein L13"/>
    <property type="match status" value="1"/>
</dbReference>
<evidence type="ECO:0000313" key="6">
    <source>
        <dbReference type="Proteomes" id="UP000198341"/>
    </source>
</evidence>
<dbReference type="eggNOG" id="KOG3203">
    <property type="taxonomic scope" value="Eukaryota"/>
</dbReference>
<dbReference type="KEGG" id="bpg:Bathy05g01020"/>
<dbReference type="HAMAP" id="MF_01366">
    <property type="entry name" value="Ribosomal_uL13"/>
    <property type="match status" value="1"/>
</dbReference>
<dbReference type="RefSeq" id="XP_007513194.1">
    <property type="nucleotide sequence ID" value="XM_007513132.1"/>
</dbReference>
<name>K8EF42_9CHLO</name>
<keyword evidence="2 4" id="KW-0689">Ribosomal protein</keyword>
<dbReference type="InterPro" id="IPR036899">
    <property type="entry name" value="Ribosomal_uL13_sf"/>
</dbReference>
<evidence type="ECO:0000256" key="2">
    <source>
        <dbReference type="ARBA" id="ARBA00022980"/>
    </source>
</evidence>
<dbReference type="GO" id="GO:0003735">
    <property type="term" value="F:structural constituent of ribosome"/>
    <property type="evidence" value="ECO:0007669"/>
    <property type="project" value="InterPro"/>
</dbReference>
<evidence type="ECO:0000256" key="4">
    <source>
        <dbReference type="RuleBase" id="RU003877"/>
    </source>
</evidence>
<keyword evidence="6" id="KW-1185">Reference proteome</keyword>
<dbReference type="EMBL" id="FO082274">
    <property type="protein sequence ID" value="CCO16752.1"/>
    <property type="molecule type" value="Genomic_DNA"/>
</dbReference>
<dbReference type="GeneID" id="19015606"/>
<comment type="similarity">
    <text evidence="1 4">Belongs to the universal ribosomal protein uL13 family.</text>
</comment>
<dbReference type="Gene3D" id="3.90.1180.10">
    <property type="entry name" value="Ribosomal protein L13"/>
    <property type="match status" value="1"/>
</dbReference>
<keyword evidence="3 4" id="KW-0687">Ribonucleoprotein</keyword>
<gene>
    <name evidence="5" type="ORF">Bathy05g01020</name>
</gene>
<dbReference type="OrthoDB" id="274622at2759"/>
<sequence>MSALASTSSFVGNASAFRKSAVPSKKEVLRMTPMSALRGRSLQNTPEGVSVDKKGADFFNKTYYPKAEDVDNSRKPWVVVDATDLRLGRMASVAATYLRGGNVATFHPSFTTGVNLVVINAEKVVVSGKKFEDKLYRNFSTTGRPGSMKIETFRHLQERLPERIVEKAIKGMLPKNRMGREVFRHLKVYKGSEHPHAAQNPTDITKDLLEKCGGAACVVNLEERK</sequence>